<gene>
    <name evidence="7" type="ORF">EDC23_0527</name>
</gene>
<evidence type="ECO:0000256" key="4">
    <source>
        <dbReference type="ARBA" id="ARBA00022989"/>
    </source>
</evidence>
<dbReference type="CDD" id="cd15904">
    <property type="entry name" value="TSPO_MBR"/>
    <property type="match status" value="1"/>
</dbReference>
<dbReference type="PANTHER" id="PTHR10057:SF0">
    <property type="entry name" value="TRANSLOCATOR PROTEIN"/>
    <property type="match status" value="1"/>
</dbReference>
<evidence type="ECO:0000313" key="8">
    <source>
        <dbReference type="Proteomes" id="UP000294914"/>
    </source>
</evidence>
<feature type="transmembrane region" description="Helical" evidence="6">
    <location>
        <begin position="108"/>
        <end position="129"/>
    </location>
</feature>
<keyword evidence="5 6" id="KW-0472">Membrane</keyword>
<feature type="transmembrane region" description="Helical" evidence="6">
    <location>
        <begin position="136"/>
        <end position="157"/>
    </location>
</feature>
<protein>
    <submittedName>
        <fullName evidence="7">TspO/MBR related protein</fullName>
    </submittedName>
</protein>
<evidence type="ECO:0000256" key="6">
    <source>
        <dbReference type="SAM" id="Phobius"/>
    </source>
</evidence>
<dbReference type="GO" id="GO:0016020">
    <property type="term" value="C:membrane"/>
    <property type="evidence" value="ECO:0007669"/>
    <property type="project" value="UniProtKB-SubCell"/>
</dbReference>
<comment type="caution">
    <text evidence="7">The sequence shown here is derived from an EMBL/GenBank/DDBJ whole genome shotgun (WGS) entry which is preliminary data.</text>
</comment>
<accession>A0A4V3H4R1</accession>
<dbReference type="GO" id="GO:0033013">
    <property type="term" value="P:tetrapyrrole metabolic process"/>
    <property type="evidence" value="ECO:0007669"/>
    <property type="project" value="UniProtKB-ARBA"/>
</dbReference>
<name>A0A4V3H4R1_9GAMM</name>
<evidence type="ECO:0000313" key="7">
    <source>
        <dbReference type="EMBL" id="TDY04155.1"/>
    </source>
</evidence>
<comment type="subcellular location">
    <subcellularLocation>
        <location evidence="1">Membrane</location>
        <topology evidence="1">Multi-pass membrane protein</topology>
    </subcellularLocation>
</comment>
<feature type="transmembrane region" description="Helical" evidence="6">
    <location>
        <begin position="54"/>
        <end position="72"/>
    </location>
</feature>
<evidence type="ECO:0000256" key="5">
    <source>
        <dbReference type="ARBA" id="ARBA00023136"/>
    </source>
</evidence>
<evidence type="ECO:0000256" key="2">
    <source>
        <dbReference type="ARBA" id="ARBA00007524"/>
    </source>
</evidence>
<dbReference type="EMBL" id="SOQX01000001">
    <property type="protein sequence ID" value="TDY04155.1"/>
    <property type="molecule type" value="Genomic_DNA"/>
</dbReference>
<evidence type="ECO:0000256" key="3">
    <source>
        <dbReference type="ARBA" id="ARBA00022692"/>
    </source>
</evidence>
<dbReference type="RefSeq" id="WP_134080814.1">
    <property type="nucleotide sequence ID" value="NZ_SOQX01000001.1"/>
</dbReference>
<keyword evidence="3 6" id="KW-0812">Transmembrane</keyword>
<dbReference type="AlphaFoldDB" id="A0A4V3H4R1"/>
<sequence>MSVLSVPRQFAGLLLWLLLTLVAAALGAWASIEAGSFYLQLERPAWAPPGSVFSPVWTTLFVLMAIAAWLVWRTNGVAGARVALSLYFVQLVFNVLWSWLFFGWHLGGWAFAEVLLLWGLILATLVAFWHTSHLAGVLLVPYLLWVGFAVILNYTVWQLNPALL</sequence>
<keyword evidence="8" id="KW-1185">Reference proteome</keyword>
<dbReference type="PANTHER" id="PTHR10057">
    <property type="entry name" value="PERIPHERAL-TYPE BENZODIAZEPINE RECEPTOR"/>
    <property type="match status" value="1"/>
</dbReference>
<dbReference type="FunFam" id="1.20.1260.100:FF:000001">
    <property type="entry name" value="translocator protein 2"/>
    <property type="match status" value="1"/>
</dbReference>
<organism evidence="7 8">
    <name type="scientific">Thiohalophilus thiocyanatoxydans</name>
    <dbReference type="NCBI Taxonomy" id="381308"/>
    <lineage>
        <taxon>Bacteria</taxon>
        <taxon>Pseudomonadati</taxon>
        <taxon>Pseudomonadota</taxon>
        <taxon>Gammaproteobacteria</taxon>
        <taxon>Thiohalomonadales</taxon>
        <taxon>Thiohalophilaceae</taxon>
        <taxon>Thiohalophilus</taxon>
    </lineage>
</organism>
<dbReference type="InterPro" id="IPR038330">
    <property type="entry name" value="TspO/MBR-related_sf"/>
</dbReference>
<feature type="transmembrane region" description="Helical" evidence="6">
    <location>
        <begin position="84"/>
        <end position="102"/>
    </location>
</feature>
<evidence type="ECO:0000256" key="1">
    <source>
        <dbReference type="ARBA" id="ARBA00004141"/>
    </source>
</evidence>
<dbReference type="Pfam" id="PF03073">
    <property type="entry name" value="TspO_MBR"/>
    <property type="match status" value="1"/>
</dbReference>
<dbReference type="Gene3D" id="1.20.1260.100">
    <property type="entry name" value="TspO/MBR protein"/>
    <property type="match status" value="1"/>
</dbReference>
<dbReference type="OrthoDB" id="9795496at2"/>
<keyword evidence="4 6" id="KW-1133">Transmembrane helix</keyword>
<proteinExistence type="inferred from homology"/>
<comment type="similarity">
    <text evidence="2">Belongs to the TspO/BZRP family.</text>
</comment>
<dbReference type="InterPro" id="IPR004307">
    <property type="entry name" value="TspO_MBR"/>
</dbReference>
<reference evidence="7 8" key="1">
    <citation type="submission" date="2019-03" db="EMBL/GenBank/DDBJ databases">
        <title>Genomic Encyclopedia of Type Strains, Phase IV (KMG-IV): sequencing the most valuable type-strain genomes for metagenomic binning, comparative biology and taxonomic classification.</title>
        <authorList>
            <person name="Goeker M."/>
        </authorList>
    </citation>
    <scope>NUCLEOTIDE SEQUENCE [LARGE SCALE GENOMIC DNA]</scope>
    <source>
        <strain evidence="7 8">DSM 16326</strain>
    </source>
</reference>
<dbReference type="Proteomes" id="UP000294914">
    <property type="component" value="Unassembled WGS sequence"/>
</dbReference>
<dbReference type="PIRSF" id="PIRSF005859">
    <property type="entry name" value="PBR"/>
    <property type="match status" value="1"/>
</dbReference>